<evidence type="ECO:0000313" key="2">
    <source>
        <dbReference type="EMBL" id="KAJ1153266.1"/>
    </source>
</evidence>
<feature type="compositionally biased region" description="Basic residues" evidence="1">
    <location>
        <begin position="1"/>
        <end position="10"/>
    </location>
</feature>
<gene>
    <name evidence="2" type="ORF">NDU88_006027</name>
</gene>
<name>A0AAV7RNS1_PLEWA</name>
<feature type="region of interest" description="Disordered" evidence="1">
    <location>
        <begin position="1"/>
        <end position="41"/>
    </location>
</feature>
<reference evidence="2" key="1">
    <citation type="journal article" date="2022" name="bioRxiv">
        <title>Sequencing and chromosome-scale assembly of the giantPleurodeles waltlgenome.</title>
        <authorList>
            <person name="Brown T."/>
            <person name="Elewa A."/>
            <person name="Iarovenko S."/>
            <person name="Subramanian E."/>
            <person name="Araus A.J."/>
            <person name="Petzold A."/>
            <person name="Susuki M."/>
            <person name="Suzuki K.-i.T."/>
            <person name="Hayashi T."/>
            <person name="Toyoda A."/>
            <person name="Oliveira C."/>
            <person name="Osipova E."/>
            <person name="Leigh N.D."/>
            <person name="Simon A."/>
            <person name="Yun M.H."/>
        </authorList>
    </citation>
    <scope>NUCLEOTIDE SEQUENCE</scope>
    <source>
        <strain evidence="2">20211129_DDA</strain>
        <tissue evidence="2">Liver</tissue>
    </source>
</reference>
<dbReference type="Proteomes" id="UP001066276">
    <property type="component" value="Chromosome 5"/>
</dbReference>
<dbReference type="AlphaFoldDB" id="A0AAV7RNS1"/>
<proteinExistence type="predicted"/>
<sequence>MTRRRERRLRTAVASHLPSPLPLGSRRACTPPHRRSCTTPQHHSAGSLLALVIAPKGLRQPPYFFCAAPEPSHLRHTSSLPPGPHPRIQLRCLCDPLSGP</sequence>
<keyword evidence="3" id="KW-1185">Reference proteome</keyword>
<evidence type="ECO:0000313" key="3">
    <source>
        <dbReference type="Proteomes" id="UP001066276"/>
    </source>
</evidence>
<protein>
    <submittedName>
        <fullName evidence="2">Uncharacterized protein</fullName>
    </submittedName>
</protein>
<accession>A0AAV7RNS1</accession>
<comment type="caution">
    <text evidence="2">The sequence shown here is derived from an EMBL/GenBank/DDBJ whole genome shotgun (WGS) entry which is preliminary data.</text>
</comment>
<evidence type="ECO:0000256" key="1">
    <source>
        <dbReference type="SAM" id="MobiDB-lite"/>
    </source>
</evidence>
<organism evidence="2 3">
    <name type="scientific">Pleurodeles waltl</name>
    <name type="common">Iberian ribbed newt</name>
    <dbReference type="NCBI Taxonomy" id="8319"/>
    <lineage>
        <taxon>Eukaryota</taxon>
        <taxon>Metazoa</taxon>
        <taxon>Chordata</taxon>
        <taxon>Craniata</taxon>
        <taxon>Vertebrata</taxon>
        <taxon>Euteleostomi</taxon>
        <taxon>Amphibia</taxon>
        <taxon>Batrachia</taxon>
        <taxon>Caudata</taxon>
        <taxon>Salamandroidea</taxon>
        <taxon>Salamandridae</taxon>
        <taxon>Pleurodelinae</taxon>
        <taxon>Pleurodeles</taxon>
    </lineage>
</organism>
<dbReference type="EMBL" id="JANPWB010000009">
    <property type="protein sequence ID" value="KAJ1153266.1"/>
    <property type="molecule type" value="Genomic_DNA"/>
</dbReference>